<dbReference type="Proteomes" id="UP000319728">
    <property type="component" value="Unassembled WGS sequence"/>
</dbReference>
<dbReference type="PANTHER" id="PTHR45527:SF1">
    <property type="entry name" value="FATTY ACID SYNTHASE"/>
    <property type="match status" value="1"/>
</dbReference>
<dbReference type="FunFam" id="3.30.300.30:FF:000010">
    <property type="entry name" value="Enterobactin synthetase component F"/>
    <property type="match status" value="1"/>
</dbReference>
<evidence type="ECO:0000256" key="2">
    <source>
        <dbReference type="ARBA" id="ARBA00022450"/>
    </source>
</evidence>
<dbReference type="GO" id="GO:0005737">
    <property type="term" value="C:cytoplasm"/>
    <property type="evidence" value="ECO:0007669"/>
    <property type="project" value="TreeGrafter"/>
</dbReference>
<dbReference type="SUPFAM" id="SSF47336">
    <property type="entry name" value="ACP-like"/>
    <property type="match status" value="1"/>
</dbReference>
<dbReference type="GO" id="GO:0008610">
    <property type="term" value="P:lipid biosynthetic process"/>
    <property type="evidence" value="ECO:0007669"/>
    <property type="project" value="UniProtKB-ARBA"/>
</dbReference>
<dbReference type="EMBL" id="VLLP01000001">
    <property type="protein sequence ID" value="TWJ29477.1"/>
    <property type="molecule type" value="Genomic_DNA"/>
</dbReference>
<dbReference type="InterPro" id="IPR025110">
    <property type="entry name" value="AMP-bd_C"/>
</dbReference>
<dbReference type="Pfam" id="PF00501">
    <property type="entry name" value="AMP-binding"/>
    <property type="match status" value="1"/>
</dbReference>
<dbReference type="InterPro" id="IPR010071">
    <property type="entry name" value="AA_adenyl_dom"/>
</dbReference>
<sequence length="1076" mass="115722">MSEADRLTELDASLLPATAAQERLWLAERFADDHAVYPVPVRVDLRGPLDVSALRAALARCVARHEALRTGFDTADGRPHQVIVDPPGPPVPVPVTDLRHLPPRQRAERARELADAQHRRPFTPTELPLLRARLLTLDTRHHELCLTVHHTVCDGASVEQLVDELLTEYASAVAGTPTPVPEPPVGLAEWTERRLALAASPAARVDLDHWRRRLAGVPPVLELPTDRPRPRTAPGRSGVHRFTVGPPLLPRLRELSRDCGVSLFGALLGGLAALLHRYTRQPDLCVGVPVTLRDAPDLHRTLGPLLNTVAVRLTATPSTTTRELLTATGRAVREAMAHGAVPFEHVVDALDLPGVPGVTPLFQVMFSHERVGTRRWRFGDLTATAEILAYPFARTDLVVAVEESDTRLDARLEYRADIFDAARMARLAGHYTTLLDAAAREPDRPVAALPLLTAGERALVLERWNDTAVPFPDSATVAELFAEQVRRAPDAPAIHSNGVVISYRELNRRANRIAAALTDLGVGPEVVVGVCLPRSVDAVAALLGVLKAGGGYLPLDPGHPPRRLAALVDDVAAAVVLTNRTYADRVAGAGVRLLRLDDPATGLDRYPADDPPRRGGPENLAYVIHTSGSTGTPNGVAVAQRALVARVREVTYGQFGPGQTVLHLASLAFDASVTEVWAPLLNGGALAVPAPDQPFLDQVREGITRNPVTVVQLVSPQLPLVLDAAPELLDGVERVLVGGDLMSPRHAAALLARHDPRRFTFIHLYGPTECTLMATCERVTQVDPDAPSVPVGRPLPNTRVYVLSPDLVPVPVGVPGEVVIAGAGLARGYLGRPAATARRFRPDPFGPPGSRMYRTGDLGRFLPDGRIEFLGRIDRQVKIRGFRIETGEVEAALAGHPAVAEAVVTVRDDLPGGRGLAGYLVPADPAAPPDPDTLRDHLRAILPGHMVPAGFVVLPRLPLTGNGKVDRAALPPVELTVEPVDRSARTPVERQLARLWAEALEVPDVPTGADFFDIGGNSLRITRLFDLIEATWPGRLRLAELLELGTVRRQARVLRDRIGPAAATAVAASDVRGDGS</sequence>
<dbReference type="InterPro" id="IPR001242">
    <property type="entry name" value="Condensation_dom"/>
</dbReference>
<dbReference type="AlphaFoldDB" id="A0A562WHW2"/>
<evidence type="ECO:0000256" key="1">
    <source>
        <dbReference type="ARBA" id="ARBA00001957"/>
    </source>
</evidence>
<dbReference type="SUPFAM" id="SSF56801">
    <property type="entry name" value="Acetyl-CoA synthetase-like"/>
    <property type="match status" value="1"/>
</dbReference>
<gene>
    <name evidence="4" type="ORF">JD81_02987</name>
</gene>
<dbReference type="PANTHER" id="PTHR45527">
    <property type="entry name" value="NONRIBOSOMAL PEPTIDE SYNTHETASE"/>
    <property type="match status" value="1"/>
</dbReference>
<dbReference type="Gene3D" id="3.30.559.10">
    <property type="entry name" value="Chloramphenicol acetyltransferase-like domain"/>
    <property type="match status" value="1"/>
</dbReference>
<dbReference type="Pfam" id="PF00550">
    <property type="entry name" value="PP-binding"/>
    <property type="match status" value="1"/>
</dbReference>
<protein>
    <submittedName>
        <fullName evidence="4">Amino acid adenylation domain-containing protein</fullName>
    </submittedName>
</protein>
<dbReference type="Gene3D" id="2.30.38.10">
    <property type="entry name" value="Luciferase, Domain 3"/>
    <property type="match status" value="1"/>
</dbReference>
<dbReference type="Pfam" id="PF00668">
    <property type="entry name" value="Condensation"/>
    <property type="match status" value="1"/>
</dbReference>
<dbReference type="Pfam" id="PF13193">
    <property type="entry name" value="AMP-binding_C"/>
    <property type="match status" value="1"/>
</dbReference>
<dbReference type="Gene3D" id="3.30.559.30">
    <property type="entry name" value="Nonribosomal peptide synthetase, condensation domain"/>
    <property type="match status" value="1"/>
</dbReference>
<dbReference type="GO" id="GO:0031177">
    <property type="term" value="F:phosphopantetheine binding"/>
    <property type="evidence" value="ECO:0007669"/>
    <property type="project" value="TreeGrafter"/>
</dbReference>
<dbReference type="GO" id="GO:0043041">
    <property type="term" value="P:amino acid activation for nonribosomal peptide biosynthetic process"/>
    <property type="evidence" value="ECO:0007669"/>
    <property type="project" value="TreeGrafter"/>
</dbReference>
<dbReference type="CDD" id="cd19531">
    <property type="entry name" value="LCL_NRPS-like"/>
    <property type="match status" value="1"/>
</dbReference>
<dbReference type="RefSeq" id="WP_145818379.1">
    <property type="nucleotide sequence ID" value="NZ_AP023438.1"/>
</dbReference>
<dbReference type="Gene3D" id="3.30.300.30">
    <property type="match status" value="1"/>
</dbReference>
<dbReference type="InterPro" id="IPR036736">
    <property type="entry name" value="ACP-like_sf"/>
</dbReference>
<dbReference type="FunFam" id="3.40.50.12780:FF:000012">
    <property type="entry name" value="Non-ribosomal peptide synthetase"/>
    <property type="match status" value="1"/>
</dbReference>
<dbReference type="InterPro" id="IPR023213">
    <property type="entry name" value="CAT-like_dom_sf"/>
</dbReference>
<accession>A0A562WHW2</accession>
<dbReference type="InterPro" id="IPR000873">
    <property type="entry name" value="AMP-dep_synth/lig_dom"/>
</dbReference>
<dbReference type="GO" id="GO:0003824">
    <property type="term" value="F:catalytic activity"/>
    <property type="evidence" value="ECO:0007669"/>
    <property type="project" value="InterPro"/>
</dbReference>
<evidence type="ECO:0000313" key="5">
    <source>
        <dbReference type="Proteomes" id="UP000319728"/>
    </source>
</evidence>
<dbReference type="SUPFAM" id="SSF52777">
    <property type="entry name" value="CoA-dependent acyltransferases"/>
    <property type="match status" value="2"/>
</dbReference>
<comment type="caution">
    <text evidence="4">The sequence shown here is derived from an EMBL/GenBank/DDBJ whole genome shotgun (WGS) entry which is preliminary data.</text>
</comment>
<dbReference type="FunFam" id="3.40.50.980:FF:000001">
    <property type="entry name" value="Non-ribosomal peptide synthetase"/>
    <property type="match status" value="1"/>
</dbReference>
<proteinExistence type="predicted"/>
<dbReference type="FunFam" id="2.30.38.10:FF:000001">
    <property type="entry name" value="Non-ribosomal peptide synthetase PvdI"/>
    <property type="match status" value="1"/>
</dbReference>
<reference evidence="4 5" key="1">
    <citation type="submission" date="2019-07" db="EMBL/GenBank/DDBJ databases">
        <title>R&amp;d 2014.</title>
        <authorList>
            <person name="Klenk H.-P."/>
        </authorList>
    </citation>
    <scope>NUCLEOTIDE SEQUENCE [LARGE SCALE GENOMIC DNA]</scope>
    <source>
        <strain evidence="4 5">DSM 43912</strain>
    </source>
</reference>
<keyword evidence="3" id="KW-0597">Phosphoprotein</keyword>
<dbReference type="NCBIfam" id="TIGR01733">
    <property type="entry name" value="AA-adenyl-dom"/>
    <property type="match status" value="1"/>
</dbReference>
<dbReference type="Gene3D" id="1.10.1200.10">
    <property type="entry name" value="ACP-like"/>
    <property type="match status" value="1"/>
</dbReference>
<dbReference type="OrthoDB" id="2472181at2"/>
<keyword evidence="2" id="KW-0596">Phosphopantetheine</keyword>
<evidence type="ECO:0000313" key="4">
    <source>
        <dbReference type="EMBL" id="TWJ29477.1"/>
    </source>
</evidence>
<dbReference type="Gene3D" id="3.40.50.980">
    <property type="match status" value="2"/>
</dbReference>
<dbReference type="GO" id="GO:0044550">
    <property type="term" value="P:secondary metabolite biosynthetic process"/>
    <property type="evidence" value="ECO:0007669"/>
    <property type="project" value="UniProtKB-ARBA"/>
</dbReference>
<keyword evidence="5" id="KW-1185">Reference proteome</keyword>
<dbReference type="PROSITE" id="PS50075">
    <property type="entry name" value="CARRIER"/>
    <property type="match status" value="1"/>
</dbReference>
<evidence type="ECO:0000256" key="3">
    <source>
        <dbReference type="ARBA" id="ARBA00022553"/>
    </source>
</evidence>
<dbReference type="InterPro" id="IPR045851">
    <property type="entry name" value="AMP-bd_C_sf"/>
</dbReference>
<dbReference type="InterPro" id="IPR009081">
    <property type="entry name" value="PP-bd_ACP"/>
</dbReference>
<name>A0A562WHW2_9ACTN</name>
<comment type="cofactor">
    <cofactor evidence="1">
        <name>pantetheine 4'-phosphate</name>
        <dbReference type="ChEBI" id="CHEBI:47942"/>
    </cofactor>
</comment>
<organism evidence="4 5">
    <name type="scientific">Micromonospora sagamiensis</name>
    <dbReference type="NCBI Taxonomy" id="47875"/>
    <lineage>
        <taxon>Bacteria</taxon>
        <taxon>Bacillati</taxon>
        <taxon>Actinomycetota</taxon>
        <taxon>Actinomycetes</taxon>
        <taxon>Micromonosporales</taxon>
        <taxon>Micromonosporaceae</taxon>
        <taxon>Micromonospora</taxon>
    </lineage>
</organism>